<protein>
    <submittedName>
        <fullName evidence="1">Uncharacterized protein</fullName>
    </submittedName>
</protein>
<comment type="caution">
    <text evidence="1">The sequence shown here is derived from an EMBL/GenBank/DDBJ whole genome shotgun (WGS) entry which is preliminary data.</text>
</comment>
<evidence type="ECO:0000313" key="2">
    <source>
        <dbReference type="Proteomes" id="UP000827872"/>
    </source>
</evidence>
<dbReference type="Proteomes" id="UP000827872">
    <property type="component" value="Linkage Group LG05"/>
</dbReference>
<evidence type="ECO:0000313" key="1">
    <source>
        <dbReference type="EMBL" id="KAH8000819.1"/>
    </source>
</evidence>
<proteinExistence type="predicted"/>
<gene>
    <name evidence="1" type="ORF">K3G42_029338</name>
</gene>
<name>A0ACB8F6P2_9SAUR</name>
<organism evidence="1 2">
    <name type="scientific">Sphaerodactylus townsendi</name>
    <dbReference type="NCBI Taxonomy" id="933632"/>
    <lineage>
        <taxon>Eukaryota</taxon>
        <taxon>Metazoa</taxon>
        <taxon>Chordata</taxon>
        <taxon>Craniata</taxon>
        <taxon>Vertebrata</taxon>
        <taxon>Euteleostomi</taxon>
        <taxon>Lepidosauria</taxon>
        <taxon>Squamata</taxon>
        <taxon>Bifurcata</taxon>
        <taxon>Gekkota</taxon>
        <taxon>Sphaerodactylidae</taxon>
        <taxon>Sphaerodactylus</taxon>
    </lineage>
</organism>
<reference evidence="1" key="1">
    <citation type="submission" date="2021-08" db="EMBL/GenBank/DDBJ databases">
        <title>The first chromosome-level gecko genome reveals the dynamic sex chromosomes of Neotropical dwarf geckos (Sphaerodactylidae: Sphaerodactylus).</title>
        <authorList>
            <person name="Pinto B.J."/>
            <person name="Keating S.E."/>
            <person name="Gamble T."/>
        </authorList>
    </citation>
    <scope>NUCLEOTIDE SEQUENCE</scope>
    <source>
        <strain evidence="1">TG3544</strain>
    </source>
</reference>
<sequence length="173" mass="16722">MAAGSDLLDEVFLNAEVDEKVVSDLVGSLESQLAASGHHRQHHKAQEPLRAAGALLGNHVGSSGGGGSSSSSPSPSPGGGGGGGGAGGNANVQTESPGGGTTTTGNPPAKMGLAGPEITKPGAGPCKGVRLSIITPGSQGPSLDGATHHQLGQCCCCGVQSPDLRLLLPQGPP</sequence>
<accession>A0ACB8F6P2</accession>
<dbReference type="EMBL" id="CM037618">
    <property type="protein sequence ID" value="KAH8000819.1"/>
    <property type="molecule type" value="Genomic_DNA"/>
</dbReference>
<keyword evidence="2" id="KW-1185">Reference proteome</keyword>